<reference evidence="2 3" key="1">
    <citation type="submission" date="2019-07" db="EMBL/GenBank/DDBJ databases">
        <title>Whole genome shotgun sequence of Pseudonocardia sulfidoxydans NBRC 16205.</title>
        <authorList>
            <person name="Hosoyama A."/>
            <person name="Uohara A."/>
            <person name="Ohji S."/>
            <person name="Ichikawa N."/>
        </authorList>
    </citation>
    <scope>NUCLEOTIDE SEQUENCE [LARGE SCALE GENOMIC DNA]</scope>
    <source>
        <strain evidence="2 3">NBRC 16205</strain>
    </source>
</reference>
<protein>
    <submittedName>
        <fullName evidence="2">Monooxygenase</fullName>
    </submittedName>
</protein>
<dbReference type="GO" id="GO:0004497">
    <property type="term" value="F:monooxygenase activity"/>
    <property type="evidence" value="ECO:0007669"/>
    <property type="project" value="UniProtKB-KW"/>
</dbReference>
<name>A0A511DPG2_9PSEU</name>
<dbReference type="InterPro" id="IPR036188">
    <property type="entry name" value="FAD/NAD-bd_sf"/>
</dbReference>
<dbReference type="Proteomes" id="UP000321685">
    <property type="component" value="Unassembled WGS sequence"/>
</dbReference>
<accession>A0A511DPG2</accession>
<keyword evidence="2" id="KW-0503">Monooxygenase</keyword>
<dbReference type="Gene3D" id="3.30.9.10">
    <property type="entry name" value="D-Amino Acid Oxidase, subunit A, domain 2"/>
    <property type="match status" value="1"/>
</dbReference>
<dbReference type="AlphaFoldDB" id="A0A511DPG2"/>
<keyword evidence="3" id="KW-1185">Reference proteome</keyword>
<dbReference type="SUPFAM" id="SSF51905">
    <property type="entry name" value="FAD/NAD(P)-binding domain"/>
    <property type="match status" value="1"/>
</dbReference>
<dbReference type="OrthoDB" id="4293235at2"/>
<evidence type="ECO:0000259" key="1">
    <source>
        <dbReference type="Pfam" id="PF01494"/>
    </source>
</evidence>
<comment type="caution">
    <text evidence="2">The sequence shown here is derived from an EMBL/GenBank/DDBJ whole genome shotgun (WGS) entry which is preliminary data.</text>
</comment>
<dbReference type="EMBL" id="BJVJ01000106">
    <property type="protein sequence ID" value="GEL26702.1"/>
    <property type="molecule type" value="Genomic_DNA"/>
</dbReference>
<keyword evidence="2" id="KW-0560">Oxidoreductase</keyword>
<dbReference type="RefSeq" id="WP_147115229.1">
    <property type="nucleotide sequence ID" value="NZ_BJVJ01000106.1"/>
</dbReference>
<organism evidence="2 3">
    <name type="scientific">Pseudonocardia sulfidoxydans NBRC 16205</name>
    <dbReference type="NCBI Taxonomy" id="1223511"/>
    <lineage>
        <taxon>Bacteria</taxon>
        <taxon>Bacillati</taxon>
        <taxon>Actinomycetota</taxon>
        <taxon>Actinomycetes</taxon>
        <taxon>Pseudonocardiales</taxon>
        <taxon>Pseudonocardiaceae</taxon>
        <taxon>Pseudonocardia</taxon>
    </lineage>
</organism>
<dbReference type="GO" id="GO:0071949">
    <property type="term" value="F:FAD binding"/>
    <property type="evidence" value="ECO:0007669"/>
    <property type="project" value="InterPro"/>
</dbReference>
<dbReference type="InterPro" id="IPR002938">
    <property type="entry name" value="FAD-bd"/>
</dbReference>
<feature type="domain" description="FAD-binding" evidence="1">
    <location>
        <begin position="5"/>
        <end position="322"/>
    </location>
</feature>
<dbReference type="PANTHER" id="PTHR46865">
    <property type="entry name" value="OXIDOREDUCTASE-RELATED"/>
    <property type="match status" value="1"/>
</dbReference>
<sequence>MHEKDILISGASIAGPALAFWLCRAGYRVTIVECAPALRPGGQTVDLRGAGRTVVDRMGLLDAVRERRVHERGLAYVDERGRRVAEMSAEAFGGEGIVAEIEILRGDLAEVLYDATRSDVEYLFGDRIVGLDEDGDGVDVRFASGLRRRFALVVGADGLHSGVRALAFGPESEYVRPLNMAMAFFTVPDRAVSDSVAGGWCTVHHVPGAVAELRPDRVAGQAKALLATHTTEPVHRLPRDRAQSLLRDALVDAGWRTPEILDAMDGADDFYVEGIGQVHMDSWARGRVVLLGDAAACPSPLTGMGTTLALVGAYVLAGELVSRVDPVAAFAAYERVVRPYAVRMRKLPPGGTRGFAPTSCAWIAMGRASMRWMTRWPLRLLAARIFAAADGIDLPAYDGLRSAAQLR</sequence>
<gene>
    <name evidence="2" type="ORF">PSU4_56560</name>
</gene>
<evidence type="ECO:0000313" key="2">
    <source>
        <dbReference type="EMBL" id="GEL26702.1"/>
    </source>
</evidence>
<proteinExistence type="predicted"/>
<evidence type="ECO:0000313" key="3">
    <source>
        <dbReference type="Proteomes" id="UP000321685"/>
    </source>
</evidence>
<dbReference type="PANTHER" id="PTHR46865:SF2">
    <property type="entry name" value="MONOOXYGENASE"/>
    <property type="match status" value="1"/>
</dbReference>
<dbReference type="Pfam" id="PF01494">
    <property type="entry name" value="FAD_binding_3"/>
    <property type="match status" value="1"/>
</dbReference>
<dbReference type="Gene3D" id="3.50.50.60">
    <property type="entry name" value="FAD/NAD(P)-binding domain"/>
    <property type="match status" value="1"/>
</dbReference>
<dbReference type="InterPro" id="IPR051704">
    <property type="entry name" value="FAD_aromatic-hydroxylase"/>
</dbReference>
<dbReference type="PRINTS" id="PR00420">
    <property type="entry name" value="RNGMNOXGNASE"/>
</dbReference>